<evidence type="ECO:0000313" key="2">
    <source>
        <dbReference type="Proteomes" id="UP001157138"/>
    </source>
</evidence>
<reference evidence="2" key="1">
    <citation type="journal article" date="2019" name="Int. J. Syst. Evol. Microbiol.">
        <title>The Global Catalogue of Microorganisms (GCM) 10K type strain sequencing project: providing services to taxonomists for standard genome sequencing and annotation.</title>
        <authorList>
            <consortium name="The Broad Institute Genomics Platform"/>
            <consortium name="The Broad Institute Genome Sequencing Center for Infectious Disease"/>
            <person name="Wu L."/>
            <person name="Ma J."/>
        </authorList>
    </citation>
    <scope>NUCLEOTIDE SEQUENCE [LARGE SCALE GENOMIC DNA]</scope>
    <source>
        <strain evidence="2">NBRC 108723</strain>
    </source>
</reference>
<organism evidence="1 2">
    <name type="scientific">Vibrio zhanjiangensis</name>
    <dbReference type="NCBI Taxonomy" id="1046128"/>
    <lineage>
        <taxon>Bacteria</taxon>
        <taxon>Pseudomonadati</taxon>
        <taxon>Pseudomonadota</taxon>
        <taxon>Gammaproteobacteria</taxon>
        <taxon>Vibrionales</taxon>
        <taxon>Vibrionaceae</taxon>
        <taxon>Vibrio</taxon>
    </lineage>
</organism>
<dbReference type="Proteomes" id="UP001157138">
    <property type="component" value="Unassembled WGS sequence"/>
</dbReference>
<evidence type="ECO:0000313" key="1">
    <source>
        <dbReference type="EMBL" id="GLT16439.1"/>
    </source>
</evidence>
<keyword evidence="2" id="KW-1185">Reference proteome</keyword>
<comment type="caution">
    <text evidence="1">The sequence shown here is derived from an EMBL/GenBank/DDBJ whole genome shotgun (WGS) entry which is preliminary data.</text>
</comment>
<name>A0ABQ6ETU3_9VIBR</name>
<protein>
    <recommendedName>
        <fullName evidence="3">Calcineurin-like phosphoesterase domain-containing protein</fullName>
    </recommendedName>
</protein>
<gene>
    <name evidence="1" type="ORF">GCM10007938_02150</name>
</gene>
<evidence type="ECO:0008006" key="3">
    <source>
        <dbReference type="Google" id="ProtNLM"/>
    </source>
</evidence>
<dbReference type="Gene3D" id="3.60.21.10">
    <property type="match status" value="1"/>
</dbReference>
<dbReference type="InterPro" id="IPR029052">
    <property type="entry name" value="Metallo-depent_PP-like"/>
</dbReference>
<proteinExistence type="predicted"/>
<accession>A0ABQ6ETU3</accession>
<dbReference type="SUPFAM" id="SSF56300">
    <property type="entry name" value="Metallo-dependent phosphatases"/>
    <property type="match status" value="1"/>
</dbReference>
<dbReference type="EMBL" id="BSPW01000005">
    <property type="protein sequence ID" value="GLT16439.1"/>
    <property type="molecule type" value="Genomic_DNA"/>
</dbReference>
<sequence>MKSIVQISDCHFNKSKINSIEDLEYILSFINKIKFDYLFITGDICESPSIE</sequence>